<feature type="region of interest" description="Disordered" evidence="1">
    <location>
        <begin position="696"/>
        <end position="726"/>
    </location>
</feature>
<feature type="compositionally biased region" description="Polar residues" evidence="1">
    <location>
        <begin position="13"/>
        <end position="25"/>
    </location>
</feature>
<feature type="compositionally biased region" description="Low complexity" evidence="1">
    <location>
        <begin position="51"/>
        <end position="65"/>
    </location>
</feature>
<feature type="compositionally biased region" description="Acidic residues" evidence="1">
    <location>
        <begin position="101"/>
        <end position="113"/>
    </location>
</feature>
<feature type="region of interest" description="Disordered" evidence="1">
    <location>
        <begin position="11"/>
        <end position="66"/>
    </location>
</feature>
<organism evidence="2 3">
    <name type="scientific">Niveomyces insectorum RCEF 264</name>
    <dbReference type="NCBI Taxonomy" id="1081102"/>
    <lineage>
        <taxon>Eukaryota</taxon>
        <taxon>Fungi</taxon>
        <taxon>Dikarya</taxon>
        <taxon>Ascomycota</taxon>
        <taxon>Pezizomycotina</taxon>
        <taxon>Sordariomycetes</taxon>
        <taxon>Hypocreomycetidae</taxon>
        <taxon>Hypocreales</taxon>
        <taxon>Cordycipitaceae</taxon>
        <taxon>Niveomyces</taxon>
    </lineage>
</organism>
<sequence>MFRPAWLHVRSTAEAQTHTGSNNSNEKLDKHTDIDTVTGPGTTRRGRQRQQARTTSSAAPSAAPAVDDDRSLHASLSTLLLFSPLSPRCSLLLYDAKQDDDKEEDTEEEEAHEEENGTGKRTRYEMQTATLASSRPLPLPMESAPSNPTWSGPAFAGRRATSASARTTPPSSSPSPSLSPSSSPVRRFWSPTPSSPPSSPPPSSRCTSPTWTPGTSATAVSTAPPSTGTTTTTRLAGTARFHPKTRAHAVTYIPPLMDGASGTMPGWLRASRRQRSRRLPGAEAPAGVKTILTICYLLWEGIRWLVGAAPGLLHDLAALVTVPQLRSLDDLYGAAETMLQLALGVFLLTVLAAATVLWLCLPGGLFAAWLGVCWYGLRVASWPLNVSRGDGPTVYHGPWAGDIDPDVADGERWFFVSGMGATYVKEEEDNKVFGRPITVIRPGGRTYGAVADGLSALAQRLLLPLCELPARGTDAVYVAVRQALLRGGGDDPPATTATTPGHRVVVLAHNTGATVVAQALARLHADLPAARLARLEIYTFGSLAPDFAVPSNAAAAAAIVDGAQTALVPHMEHVAHARDACARFGVLRSVHADSESRYCGGLFVLGGGGGGGGGRDQYVGTATAAAAIPYAAPRRSVFSIEDYLAALFGPEPWSMRPDVVTMDGAGVWTADADHLEAPVVVDRELAERREMAAMASAALPDGGLRGKSRGSDNGGNRETSSQLSSSAATARLSWTGLGATAAATTALQTGKKNKRISSGASNKDGASRNRNSMHIDTEGLAGLEAVRRLCRASDGRPVRDVSRLAGYFSGTVSRHRERYGF</sequence>
<dbReference type="PANTHER" id="PTHR42044:SF2">
    <property type="entry name" value="DUF676 DOMAIN-CONTAINING PROTEIN"/>
    <property type="match status" value="1"/>
</dbReference>
<name>A0A167Y2R3_9HYPO</name>
<feature type="compositionally biased region" description="Basic and acidic residues" evidence="1">
    <location>
        <begin position="114"/>
        <end position="124"/>
    </location>
</feature>
<feature type="region of interest" description="Disordered" evidence="1">
    <location>
        <begin position="746"/>
        <end position="772"/>
    </location>
</feature>
<accession>A0A167Y2R3</accession>
<feature type="region of interest" description="Disordered" evidence="1">
    <location>
        <begin position="99"/>
        <end position="241"/>
    </location>
</feature>
<feature type="compositionally biased region" description="Low complexity" evidence="1">
    <location>
        <begin position="204"/>
        <end position="239"/>
    </location>
</feature>
<proteinExistence type="predicted"/>
<comment type="caution">
    <text evidence="2">The sequence shown here is derived from an EMBL/GenBank/DDBJ whole genome shotgun (WGS) entry which is preliminary data.</text>
</comment>
<feature type="compositionally biased region" description="Pro residues" evidence="1">
    <location>
        <begin position="193"/>
        <end position="203"/>
    </location>
</feature>
<evidence type="ECO:0000313" key="3">
    <source>
        <dbReference type="Proteomes" id="UP000076874"/>
    </source>
</evidence>
<evidence type="ECO:0000313" key="2">
    <source>
        <dbReference type="EMBL" id="OAA65759.1"/>
    </source>
</evidence>
<dbReference type="PANTHER" id="PTHR42044">
    <property type="entry name" value="DUF676 DOMAIN-CONTAINING PROTEIN-RELATED"/>
    <property type="match status" value="1"/>
</dbReference>
<gene>
    <name evidence="2" type="ORF">SPI_02546</name>
</gene>
<dbReference type="Proteomes" id="UP000076874">
    <property type="component" value="Unassembled WGS sequence"/>
</dbReference>
<dbReference type="OrthoDB" id="202545at2759"/>
<feature type="compositionally biased region" description="Low complexity" evidence="1">
    <location>
        <begin position="158"/>
        <end position="184"/>
    </location>
</feature>
<reference evidence="2 3" key="1">
    <citation type="journal article" date="2016" name="Genome Biol. Evol.">
        <title>Divergent and convergent evolution of fungal pathogenicity.</title>
        <authorList>
            <person name="Shang Y."/>
            <person name="Xiao G."/>
            <person name="Zheng P."/>
            <person name="Cen K."/>
            <person name="Zhan S."/>
            <person name="Wang C."/>
        </authorList>
    </citation>
    <scope>NUCLEOTIDE SEQUENCE [LARGE SCALE GENOMIC DNA]</scope>
    <source>
        <strain evidence="2 3">RCEF 264</strain>
    </source>
</reference>
<dbReference type="EMBL" id="AZHD01000003">
    <property type="protein sequence ID" value="OAA65759.1"/>
    <property type="molecule type" value="Genomic_DNA"/>
</dbReference>
<dbReference type="AlphaFoldDB" id="A0A167Y2R3"/>
<dbReference type="STRING" id="1081102.A0A167Y2R3"/>
<evidence type="ECO:0000256" key="1">
    <source>
        <dbReference type="SAM" id="MobiDB-lite"/>
    </source>
</evidence>
<keyword evidence="3" id="KW-1185">Reference proteome</keyword>
<protein>
    <submittedName>
        <fullName evidence="2">Uncharacterized protein</fullName>
    </submittedName>
</protein>